<dbReference type="PANTHER" id="PTHR43288">
    <property type="entry name" value="BIOTIN SYNTHASE-RELATED PROTEIN, RADICAL SAM SUPERFAMILY"/>
    <property type="match status" value="1"/>
</dbReference>
<evidence type="ECO:0000313" key="6">
    <source>
        <dbReference type="EMBL" id="THG37988.1"/>
    </source>
</evidence>
<keyword evidence="2" id="KW-0479">Metal-binding</keyword>
<dbReference type="Proteomes" id="UP000308978">
    <property type="component" value="Unassembled WGS sequence"/>
</dbReference>
<dbReference type="InterPro" id="IPR013785">
    <property type="entry name" value="Aldolase_TIM"/>
</dbReference>
<keyword evidence="1" id="KW-0949">S-adenosyl-L-methionine</keyword>
<dbReference type="SFLD" id="SFLDS00029">
    <property type="entry name" value="Radical_SAM"/>
    <property type="match status" value="1"/>
</dbReference>
<dbReference type="EMBL" id="SSTJ01000003">
    <property type="protein sequence ID" value="THG37988.1"/>
    <property type="molecule type" value="Genomic_DNA"/>
</dbReference>
<feature type="domain" description="Radical SAM core" evidence="5">
    <location>
        <begin position="144"/>
        <end position="350"/>
    </location>
</feature>
<dbReference type="InterPro" id="IPR058240">
    <property type="entry name" value="rSAM_sf"/>
</dbReference>
<dbReference type="PANTHER" id="PTHR43288:SF1">
    <property type="entry name" value="GLYCYL-RADICAL ENZYME ACTIVATING ENZYME MJ0021-RELATED"/>
    <property type="match status" value="1"/>
</dbReference>
<proteinExistence type="predicted"/>
<sequence length="545" mass="60779">MARVFPRRLVDWEGAAGWAWRLAPFFSVKSLMSQYIVIMYVPARRTWHGYGIGVVRGGMMANEMAREAQAEHGARHRAIDRYCAIEDEFMAGLEATGIAFAARDEERAERTRLHVALKEAGARIRNGGASVALGPLSVGCVACTGPCVSRSFALTNNCHRDCFFCFNPNQEDFAYWCEHPFPWRRQLDELAAEPEAPACIALTGGEPLLMADEAVAFFARAAELFPRAHLRLYTSGDLLTRELIDRLAKAGLDEIRFSVKQDDEPPMLEKVCERMAWAREVIPTIMVEMPVIPGTEIFMERLLVRLDGLGVDGVNLLEFAYAMWNWPVFESLGLTLRNPPRRVLFDYTYAGALAVQDSEEACLGLMLWARQRGLRLSLHYCSLENKHRAQVRNMNEASARIHPCYGFDYDDYFLKTVLAFGADREPVRRALRAAGCTALRDDPEEQALSFHPRWIPEVRRALGSEAALCLSTNVIAQRDGVPYLRELKVEPLSSAPLRLDPVTDEADEGAPCLGGYPATDIFCSISAASSSAEIVCVDTSASELK</sequence>
<dbReference type="InterPro" id="IPR007197">
    <property type="entry name" value="rSAM"/>
</dbReference>
<protein>
    <submittedName>
        <fullName evidence="6">Radical SAM protein</fullName>
    </submittedName>
</protein>
<organism evidence="6 7">
    <name type="scientific">Adlercreutzia caecimuris</name>
    <dbReference type="NCBI Taxonomy" id="671266"/>
    <lineage>
        <taxon>Bacteria</taxon>
        <taxon>Bacillati</taxon>
        <taxon>Actinomycetota</taxon>
        <taxon>Coriobacteriia</taxon>
        <taxon>Eggerthellales</taxon>
        <taxon>Eggerthellaceae</taxon>
        <taxon>Adlercreutzia</taxon>
    </lineage>
</organism>
<dbReference type="Pfam" id="PF04055">
    <property type="entry name" value="Radical_SAM"/>
    <property type="match status" value="1"/>
</dbReference>
<dbReference type="CDD" id="cd01335">
    <property type="entry name" value="Radical_SAM"/>
    <property type="match status" value="1"/>
</dbReference>
<evidence type="ECO:0000313" key="7">
    <source>
        <dbReference type="Proteomes" id="UP000308978"/>
    </source>
</evidence>
<dbReference type="Gene3D" id="3.20.20.70">
    <property type="entry name" value="Aldolase class I"/>
    <property type="match status" value="1"/>
</dbReference>
<name>A0A4S4G570_9ACTN</name>
<evidence type="ECO:0000256" key="3">
    <source>
        <dbReference type="ARBA" id="ARBA00023004"/>
    </source>
</evidence>
<evidence type="ECO:0000259" key="5">
    <source>
        <dbReference type="PROSITE" id="PS51918"/>
    </source>
</evidence>
<evidence type="ECO:0000256" key="1">
    <source>
        <dbReference type="ARBA" id="ARBA00022691"/>
    </source>
</evidence>
<dbReference type="GO" id="GO:0003824">
    <property type="term" value="F:catalytic activity"/>
    <property type="evidence" value="ECO:0007669"/>
    <property type="project" value="InterPro"/>
</dbReference>
<reference evidence="6 7" key="1">
    <citation type="submission" date="2019-04" db="EMBL/GenBank/DDBJ databases">
        <title>Microbes associate with the intestines of laboratory mice.</title>
        <authorList>
            <person name="Navarre W."/>
            <person name="Wong E."/>
            <person name="Huang K.C."/>
            <person name="Tropini C."/>
            <person name="Ng K."/>
            <person name="Yu B."/>
        </authorList>
    </citation>
    <scope>NUCLEOTIDE SEQUENCE [LARGE SCALE GENOMIC DNA]</scope>
    <source>
        <strain evidence="6 7">NM80_B27</strain>
    </source>
</reference>
<accession>A0A4S4G570</accession>
<dbReference type="SUPFAM" id="SSF102114">
    <property type="entry name" value="Radical SAM enzymes"/>
    <property type="match status" value="1"/>
</dbReference>
<keyword evidence="3" id="KW-0408">Iron</keyword>
<dbReference type="GO" id="GO:0046872">
    <property type="term" value="F:metal ion binding"/>
    <property type="evidence" value="ECO:0007669"/>
    <property type="project" value="UniProtKB-KW"/>
</dbReference>
<comment type="caution">
    <text evidence="6">The sequence shown here is derived from an EMBL/GenBank/DDBJ whole genome shotgun (WGS) entry which is preliminary data.</text>
</comment>
<keyword evidence="4" id="KW-0411">Iron-sulfur</keyword>
<evidence type="ECO:0000256" key="2">
    <source>
        <dbReference type="ARBA" id="ARBA00022723"/>
    </source>
</evidence>
<evidence type="ECO:0000256" key="4">
    <source>
        <dbReference type="ARBA" id="ARBA00023014"/>
    </source>
</evidence>
<dbReference type="AlphaFoldDB" id="A0A4S4G570"/>
<dbReference type="PROSITE" id="PS51918">
    <property type="entry name" value="RADICAL_SAM"/>
    <property type="match status" value="1"/>
</dbReference>
<gene>
    <name evidence="6" type="ORF">E5986_03765</name>
</gene>
<dbReference type="GO" id="GO:0051536">
    <property type="term" value="F:iron-sulfur cluster binding"/>
    <property type="evidence" value="ECO:0007669"/>
    <property type="project" value="UniProtKB-KW"/>
</dbReference>